<feature type="compositionally biased region" description="Basic residues" evidence="1">
    <location>
        <begin position="29"/>
        <end position="65"/>
    </location>
</feature>
<organism evidence="2 3">
    <name type="scientific">Aspergillus ibericus CBS 121593</name>
    <dbReference type="NCBI Taxonomy" id="1448316"/>
    <lineage>
        <taxon>Eukaryota</taxon>
        <taxon>Fungi</taxon>
        <taxon>Dikarya</taxon>
        <taxon>Ascomycota</taxon>
        <taxon>Pezizomycotina</taxon>
        <taxon>Eurotiomycetes</taxon>
        <taxon>Eurotiomycetidae</taxon>
        <taxon>Eurotiales</taxon>
        <taxon>Aspergillaceae</taxon>
        <taxon>Aspergillus</taxon>
        <taxon>Aspergillus subgen. Circumdati</taxon>
    </lineage>
</organism>
<evidence type="ECO:0000256" key="1">
    <source>
        <dbReference type="SAM" id="MobiDB-lite"/>
    </source>
</evidence>
<keyword evidence="3" id="KW-1185">Reference proteome</keyword>
<reference evidence="2 3" key="1">
    <citation type="submission" date="2018-02" db="EMBL/GenBank/DDBJ databases">
        <title>The genomes of Aspergillus section Nigri reveals drivers in fungal speciation.</title>
        <authorList>
            <consortium name="DOE Joint Genome Institute"/>
            <person name="Vesth T.C."/>
            <person name="Nybo J."/>
            <person name="Theobald S."/>
            <person name="Brandl J."/>
            <person name="Frisvad J.C."/>
            <person name="Nielsen K.F."/>
            <person name="Lyhne E.K."/>
            <person name="Kogle M.E."/>
            <person name="Kuo A."/>
            <person name="Riley R."/>
            <person name="Clum A."/>
            <person name="Nolan M."/>
            <person name="Lipzen A."/>
            <person name="Salamov A."/>
            <person name="Henrissat B."/>
            <person name="Wiebenga A."/>
            <person name="De vries R.P."/>
            <person name="Grigoriev I.V."/>
            <person name="Mortensen U.H."/>
            <person name="Andersen M.R."/>
            <person name="Baker S.E."/>
        </authorList>
    </citation>
    <scope>NUCLEOTIDE SEQUENCE [LARGE SCALE GENOMIC DNA]</scope>
    <source>
        <strain evidence="2 3">CBS 121593</strain>
    </source>
</reference>
<gene>
    <name evidence="2" type="ORF">BO80DRAFT_89222</name>
</gene>
<feature type="compositionally biased region" description="Basic residues" evidence="1">
    <location>
        <begin position="1"/>
        <end position="17"/>
    </location>
</feature>
<proteinExistence type="predicted"/>
<dbReference type="AlphaFoldDB" id="A0A395GZ60"/>
<dbReference type="VEuPathDB" id="FungiDB:BO80DRAFT_89222"/>
<dbReference type="EMBL" id="KZ824438">
    <property type="protein sequence ID" value="RAL00881.1"/>
    <property type="molecule type" value="Genomic_DNA"/>
</dbReference>
<dbReference type="RefSeq" id="XP_025575208.1">
    <property type="nucleotide sequence ID" value="XM_025724893.1"/>
</dbReference>
<feature type="compositionally biased region" description="Polar residues" evidence="1">
    <location>
        <begin position="18"/>
        <end position="28"/>
    </location>
</feature>
<feature type="region of interest" description="Disordered" evidence="1">
    <location>
        <begin position="1"/>
        <end position="88"/>
    </location>
</feature>
<sequence>MISNRRKSQWNQRKRHGQSGNIPSLSTHHPQKVHKETRSKRGQKRKKKKKKGKNGSQRGKRKGQGRCRSGVGVIRVGVNSGKKRKEKK</sequence>
<evidence type="ECO:0000313" key="3">
    <source>
        <dbReference type="Proteomes" id="UP000249402"/>
    </source>
</evidence>
<accession>A0A395GZ60</accession>
<name>A0A395GZ60_9EURO</name>
<dbReference type="GeneID" id="37229758"/>
<protein>
    <submittedName>
        <fullName evidence="2">Uncharacterized protein</fullName>
    </submittedName>
</protein>
<dbReference type="Proteomes" id="UP000249402">
    <property type="component" value="Unassembled WGS sequence"/>
</dbReference>
<evidence type="ECO:0000313" key="2">
    <source>
        <dbReference type="EMBL" id="RAL00881.1"/>
    </source>
</evidence>